<name>A0A975AV63_9THEO</name>
<evidence type="ECO:0000256" key="1">
    <source>
        <dbReference type="ARBA" id="ARBA00004477"/>
    </source>
</evidence>
<comment type="pathway">
    <text evidence="2">Glycolipid biosynthesis; glycosylphosphatidylinositol-anchor biosynthesis.</text>
</comment>
<evidence type="ECO:0000256" key="10">
    <source>
        <dbReference type="SAM" id="Phobius"/>
    </source>
</evidence>
<dbReference type="RefSeq" id="WP_284679744.1">
    <property type="nucleotide sequence ID" value="NZ_CP060096.1"/>
</dbReference>
<keyword evidence="5" id="KW-0808">Transferase</keyword>
<feature type="transmembrane region" description="Helical" evidence="10">
    <location>
        <begin position="395"/>
        <end position="415"/>
    </location>
</feature>
<keyword evidence="8 10" id="KW-1133">Transmembrane helix</keyword>
<accession>A0A975AV63</accession>
<dbReference type="PANTHER" id="PTHR12468:SF2">
    <property type="entry name" value="GPI MANNOSYLTRANSFERASE 2"/>
    <property type="match status" value="1"/>
</dbReference>
<evidence type="ECO:0008006" key="13">
    <source>
        <dbReference type="Google" id="ProtNLM"/>
    </source>
</evidence>
<protein>
    <recommendedName>
        <fullName evidence="13">Glycosyltransferase RgtA/B/C/D-like domain-containing protein</fullName>
    </recommendedName>
</protein>
<evidence type="ECO:0000256" key="2">
    <source>
        <dbReference type="ARBA" id="ARBA00004687"/>
    </source>
</evidence>
<dbReference type="PANTHER" id="PTHR12468">
    <property type="entry name" value="GPI MANNOSYLTRANSFERASE 2"/>
    <property type="match status" value="1"/>
</dbReference>
<comment type="subcellular location">
    <subcellularLocation>
        <location evidence="1">Endoplasmic reticulum membrane</location>
        <topology evidence="1">Multi-pass membrane protein</topology>
    </subcellularLocation>
</comment>
<gene>
    <name evidence="11" type="ORF">ACETAC_09300</name>
</gene>
<feature type="transmembrane region" description="Helical" evidence="10">
    <location>
        <begin position="311"/>
        <end position="330"/>
    </location>
</feature>
<feature type="transmembrane region" description="Helical" evidence="10">
    <location>
        <begin position="242"/>
        <end position="263"/>
    </location>
</feature>
<dbReference type="GO" id="GO:0000009">
    <property type="term" value="F:alpha-1,6-mannosyltransferase activity"/>
    <property type="evidence" value="ECO:0007669"/>
    <property type="project" value="InterPro"/>
</dbReference>
<dbReference type="InterPro" id="IPR007315">
    <property type="entry name" value="PIG-V/Gpi18"/>
</dbReference>
<feature type="transmembrane region" description="Helical" evidence="10">
    <location>
        <begin position="168"/>
        <end position="196"/>
    </location>
</feature>
<keyword evidence="7" id="KW-0256">Endoplasmic reticulum</keyword>
<keyword evidence="3" id="KW-0337">GPI-anchor biosynthesis</keyword>
<keyword evidence="12" id="KW-1185">Reference proteome</keyword>
<feature type="transmembrane region" description="Helical" evidence="10">
    <location>
        <begin position="12"/>
        <end position="31"/>
    </location>
</feature>
<dbReference type="GO" id="GO:0031501">
    <property type="term" value="C:mannosyltransferase complex"/>
    <property type="evidence" value="ECO:0007669"/>
    <property type="project" value="TreeGrafter"/>
</dbReference>
<feature type="transmembrane region" description="Helical" evidence="10">
    <location>
        <begin position="202"/>
        <end position="230"/>
    </location>
</feature>
<dbReference type="GO" id="GO:0016020">
    <property type="term" value="C:membrane"/>
    <property type="evidence" value="ECO:0007669"/>
    <property type="project" value="GOC"/>
</dbReference>
<dbReference type="GO" id="GO:0004376">
    <property type="term" value="F:GPI mannosyltransferase activity"/>
    <property type="evidence" value="ECO:0007669"/>
    <property type="project" value="InterPro"/>
</dbReference>
<organism evidence="11 12">
    <name type="scientific">Aceticella autotrophica</name>
    <dbReference type="NCBI Taxonomy" id="2755338"/>
    <lineage>
        <taxon>Bacteria</taxon>
        <taxon>Bacillati</taxon>
        <taxon>Bacillota</taxon>
        <taxon>Clostridia</taxon>
        <taxon>Thermoanaerobacterales</taxon>
        <taxon>Thermoanaerobacteraceae</taxon>
        <taxon>Aceticella</taxon>
    </lineage>
</organism>
<evidence type="ECO:0000256" key="8">
    <source>
        <dbReference type="ARBA" id="ARBA00022989"/>
    </source>
</evidence>
<evidence type="ECO:0000313" key="12">
    <source>
        <dbReference type="Proteomes" id="UP000671913"/>
    </source>
</evidence>
<evidence type="ECO:0000256" key="7">
    <source>
        <dbReference type="ARBA" id="ARBA00022824"/>
    </source>
</evidence>
<reference evidence="11" key="1">
    <citation type="submission" date="2020-08" db="EMBL/GenBank/DDBJ databases">
        <title>Genomic insights into the carbon and energy metabolism of the first obligate autotrophic acetogenic bacterium Aceticella autotrophica gen. nov., sp. nov.</title>
        <authorList>
            <person name="Toshchakov S.V."/>
            <person name="Elcheninov A.G."/>
            <person name="Kublanov I.V."/>
            <person name="Frolov E.N."/>
            <person name="Lebedinsky A.V."/>
        </authorList>
    </citation>
    <scope>NUCLEOTIDE SEQUENCE</scope>
    <source>
        <strain evidence="11">3443-3Ac</strain>
    </source>
</reference>
<evidence type="ECO:0000256" key="6">
    <source>
        <dbReference type="ARBA" id="ARBA00022692"/>
    </source>
</evidence>
<evidence type="ECO:0000256" key="9">
    <source>
        <dbReference type="ARBA" id="ARBA00023136"/>
    </source>
</evidence>
<evidence type="ECO:0000256" key="3">
    <source>
        <dbReference type="ARBA" id="ARBA00022502"/>
    </source>
</evidence>
<keyword evidence="6 10" id="KW-0812">Transmembrane</keyword>
<dbReference type="AlphaFoldDB" id="A0A975AV63"/>
<feature type="transmembrane region" description="Helical" evidence="10">
    <location>
        <begin position="342"/>
        <end position="359"/>
    </location>
</feature>
<keyword evidence="9 10" id="KW-0472">Membrane</keyword>
<evidence type="ECO:0000256" key="4">
    <source>
        <dbReference type="ARBA" id="ARBA00022676"/>
    </source>
</evidence>
<dbReference type="GO" id="GO:0006506">
    <property type="term" value="P:GPI anchor biosynthetic process"/>
    <property type="evidence" value="ECO:0007669"/>
    <property type="project" value="UniProtKB-KW"/>
</dbReference>
<proteinExistence type="predicted"/>
<dbReference type="KEGG" id="aaut:ACETAC_09300"/>
<dbReference type="EMBL" id="CP060096">
    <property type="protein sequence ID" value="QSZ27050.1"/>
    <property type="molecule type" value="Genomic_DNA"/>
</dbReference>
<dbReference type="Proteomes" id="UP000671913">
    <property type="component" value="Chromosome"/>
</dbReference>
<sequence>MYERKTGRNIIIFIIMLFIISRGIMLFEAYLGKNLFSNYVVPTEYVVIDYGTWQSNTMKLPDMIKDMKPLNLNDFNKFDAGWYLQIVEKGYDKYKMNEKHPPANWVFFPLYPLTVKAVHDVLPFMDYRLIGIMLSNIFFLIALVYLYKFCFEIRGFSKDTALKALFFLLIYPASLYFSIMYTEGLFLLLSVLTIYYTYKGKYFVALVAAALSAGTRIPGFINVFLLLSTMLYQERKRFNMRLLIKAALYGLIAGIPLFIYFWYLKGLTGDFLAAIHEEFNWGRSTTFPLAAYFNYFRYPYFNAPGGWDNGLISFVISTAVFLVYIGTFVYRYFEGKISFQDIIFFIYGLLLLVIPYSTAIFMTSIVRYMMVSVPVFVYIAEAASENKLINIFYTWLFLGLNTIYVIAFINNYFFVV</sequence>
<evidence type="ECO:0000313" key="11">
    <source>
        <dbReference type="EMBL" id="QSZ27050.1"/>
    </source>
</evidence>
<evidence type="ECO:0000256" key="5">
    <source>
        <dbReference type="ARBA" id="ARBA00022679"/>
    </source>
</evidence>
<dbReference type="Pfam" id="PF04188">
    <property type="entry name" value="Mannosyl_trans2"/>
    <property type="match status" value="1"/>
</dbReference>
<feature type="transmembrane region" description="Helical" evidence="10">
    <location>
        <begin position="127"/>
        <end position="147"/>
    </location>
</feature>
<keyword evidence="4" id="KW-0328">Glycosyltransferase</keyword>